<dbReference type="InterPro" id="IPR050791">
    <property type="entry name" value="Aldo-Keto_reductase"/>
</dbReference>
<dbReference type="InterPro" id="IPR023210">
    <property type="entry name" value="NADP_OxRdtase_dom"/>
</dbReference>
<dbReference type="PANTHER" id="PTHR43625">
    <property type="entry name" value="AFLATOXIN B1 ALDEHYDE REDUCTASE"/>
    <property type="match status" value="1"/>
</dbReference>
<dbReference type="InterPro" id="IPR036812">
    <property type="entry name" value="NAD(P)_OxRdtase_dom_sf"/>
</dbReference>
<dbReference type="Gene3D" id="3.20.20.100">
    <property type="entry name" value="NADP-dependent oxidoreductase domain"/>
    <property type="match status" value="1"/>
</dbReference>
<evidence type="ECO:0000256" key="1">
    <source>
        <dbReference type="ARBA" id="ARBA00023002"/>
    </source>
</evidence>
<accession>A0A220MFL5</accession>
<dbReference type="PANTHER" id="PTHR43625:SF40">
    <property type="entry name" value="ALDO-KETO REDUCTASE YAKC [NADP(+)]"/>
    <property type="match status" value="1"/>
</dbReference>
<proteinExistence type="predicted"/>
<protein>
    <submittedName>
        <fullName evidence="3">Aldo/keto reductase</fullName>
    </submittedName>
</protein>
<dbReference type="KEGG" id="bfm:BP422_09645"/>
<dbReference type="Pfam" id="PF00248">
    <property type="entry name" value="Aldo_ket_red"/>
    <property type="match status" value="1"/>
</dbReference>
<sequence>MEKRMLGQLEVSAMGLGCMGMSEFYGVADEKQTINTIHKALDLGINFFDTADMYGVGGSNETLLGKALRNRRSHAIVSTKFGVVRDSEGNVLGINGHPAYVKSAVDESFRRLGTDYIDLYYQHMPDPTVPIEETVGAMSDLVKKGKVRYLGLSNVGVETLVRANKVHPITALQAEYSLWGREVEQAFPVTRELGIGIVAYSPLGKGFLTGAIQNYEDFLEKDIRRHFTRFQGDNFRRNLDLVSKLEEIAREKQVTASQVALAWVLLQREDIVPIPGTRQEKNLTENIDALSVNLEAKDLIKINDIASQVVGDFEVSSTTLETL</sequence>
<name>A0A220MFL5_9BACL</name>
<feature type="domain" description="NADP-dependent oxidoreductase" evidence="2">
    <location>
        <begin position="14"/>
        <end position="305"/>
    </location>
</feature>
<dbReference type="CDD" id="cd19076">
    <property type="entry name" value="AKR_AKR13A_13D"/>
    <property type="match status" value="1"/>
</dbReference>
<evidence type="ECO:0000259" key="2">
    <source>
        <dbReference type="Pfam" id="PF00248"/>
    </source>
</evidence>
<evidence type="ECO:0000313" key="3">
    <source>
        <dbReference type="EMBL" id="ASJ53793.1"/>
    </source>
</evidence>
<dbReference type="SUPFAM" id="SSF51430">
    <property type="entry name" value="NAD(P)-linked oxidoreductase"/>
    <property type="match status" value="1"/>
</dbReference>
<gene>
    <name evidence="3" type="ORF">BP422_09645</name>
</gene>
<dbReference type="GO" id="GO:0016491">
    <property type="term" value="F:oxidoreductase activity"/>
    <property type="evidence" value="ECO:0007669"/>
    <property type="project" value="UniProtKB-KW"/>
</dbReference>
<organism evidence="3 4">
    <name type="scientific">Brevibacillus formosus</name>
    <dbReference type="NCBI Taxonomy" id="54913"/>
    <lineage>
        <taxon>Bacteria</taxon>
        <taxon>Bacillati</taxon>
        <taxon>Bacillota</taxon>
        <taxon>Bacilli</taxon>
        <taxon>Bacillales</taxon>
        <taxon>Paenibacillaceae</taxon>
        <taxon>Brevibacillus</taxon>
    </lineage>
</organism>
<evidence type="ECO:0000313" key="4">
    <source>
        <dbReference type="Proteomes" id="UP000197781"/>
    </source>
</evidence>
<dbReference type="RefSeq" id="WP_088907583.1">
    <property type="nucleotide sequence ID" value="NZ_CP018145.1"/>
</dbReference>
<dbReference type="GO" id="GO:0005737">
    <property type="term" value="C:cytoplasm"/>
    <property type="evidence" value="ECO:0007669"/>
    <property type="project" value="TreeGrafter"/>
</dbReference>
<keyword evidence="1" id="KW-0560">Oxidoreductase</keyword>
<dbReference type="Proteomes" id="UP000197781">
    <property type="component" value="Chromosome"/>
</dbReference>
<dbReference type="EMBL" id="CP018145">
    <property type="protein sequence ID" value="ASJ53793.1"/>
    <property type="molecule type" value="Genomic_DNA"/>
</dbReference>
<dbReference type="AlphaFoldDB" id="A0A220MFL5"/>
<reference evidence="3 4" key="1">
    <citation type="submission" date="2016-11" db="EMBL/GenBank/DDBJ databases">
        <authorList>
            <person name="Jaros S."/>
            <person name="Januszkiewicz K."/>
            <person name="Wedrychowicz H."/>
        </authorList>
    </citation>
    <scope>NUCLEOTIDE SEQUENCE [LARGE SCALE GENOMIC DNA]</scope>
    <source>
        <strain evidence="3 4">NF2</strain>
    </source>
</reference>